<dbReference type="Pfam" id="PF20781">
    <property type="entry name" value="TssR_C"/>
    <property type="match status" value="1"/>
</dbReference>
<dbReference type="RefSeq" id="WP_057098212.1">
    <property type="nucleotide sequence ID" value="NZ_CP072239.1"/>
</dbReference>
<dbReference type="InterPro" id="IPR040530">
    <property type="entry name" value="T6SS_TssR-like_N"/>
</dbReference>
<organism evidence="5 6">
    <name type="scientific">Bacteroides uniformis</name>
    <dbReference type="NCBI Taxonomy" id="820"/>
    <lineage>
        <taxon>Bacteria</taxon>
        <taxon>Pseudomonadati</taxon>
        <taxon>Bacteroidota</taxon>
        <taxon>Bacteroidia</taxon>
        <taxon>Bacteroidales</taxon>
        <taxon>Bacteroidaceae</taxon>
        <taxon>Bacteroides</taxon>
    </lineage>
</organism>
<feature type="domain" description="Type VI secretion system TssR-like N-terminal barrel" evidence="1">
    <location>
        <begin position="35"/>
        <end position="137"/>
    </location>
</feature>
<gene>
    <name evidence="5" type="ORF">ERS852462_03977</name>
</gene>
<dbReference type="AlphaFoldDB" id="A0A174P8J0"/>
<proteinExistence type="predicted"/>
<protein>
    <submittedName>
        <fullName evidence="5">Uncharacterized protein</fullName>
    </submittedName>
</protein>
<feature type="domain" description="Type VI secretion system TssR-like VWA" evidence="4">
    <location>
        <begin position="297"/>
        <end position="593"/>
    </location>
</feature>
<dbReference type="InterPro" id="IPR049360">
    <property type="entry name" value="T6SS_TssR-like_VWA"/>
</dbReference>
<dbReference type="Pfam" id="PF20780">
    <property type="entry name" value="TssR_M"/>
    <property type="match status" value="1"/>
</dbReference>
<accession>A0A174P8J0</accession>
<sequence>MKKNCISTLIKGGWICGCIICMASCGPVHRFTRIKNVPREYMRNYSIEGVKAPRSQTLPKHTPWIVFANEAGTTYLSPSGKNEMQSVKYMDAFLVIKRKGDWLRLIRYDPTILKNGKLKEWKQAKYCGWINQNDLLLTRSGFTDIVTGFKNKQVVMLNDSVALATPKTYFANDSVKLFKNTDLTQEAGKIPFYSVVYPYQISEDKGCTLVADKPQLDADSIGHAVIGWIDERLLTAPEQQLHIDLTSLPDSTLVFKDRERKDTLPLSSNDLKWKLQFSASQPAIRYSPVLSYRNNDTSFCFKTRLPMPVIDKRESYVLNVNGNPIYYGTFKNKIEKDLQKINLMFVLEGKENTIQRFPAVVNAIQGLQSQLVNDDSFSFRFGAVLTFNEPDNRKDPICKLTPDYMELLDFLSAKARNAEQLKPTYGRFGSWSGLRIGVEQFNKCPDETNILVVIGDKGFNSEWADSTLVNKLVKNNCRMIGFQLYGGEPDNFNNFVLQIGNMIDCSAPRISRKKRELIVYPEQIRNENEYAEVNHNTYCLDFPNRSMTQGWLVFPQKNESLELEGLTTAVDSMLIQVKFDNTLLSNSLARAFDEVGTHRYRTDSTMTAYYHIRQSGVQPMLSVLPDTEPAWSLPAQPIVLPDSLSSTLDYYLLVNEEEFKRLRKYVEAPSKLIVDYKYEAVKKKKQAKVDICDCPDDYLQTDAEESTVRVKTDSLNAPEYASTRRVRRKLVRHFLSERNRDRYCKVGRKTFLRMPLSEALQRFTSCPTDYPFFEVYRVKDLRKKKMITDAELDMLIEYFKEKKKLLDEAAGKSFQSNGQTYYWISRDLLP</sequence>
<evidence type="ECO:0000259" key="1">
    <source>
        <dbReference type="Pfam" id="PF17643"/>
    </source>
</evidence>
<dbReference type="Pfam" id="PF20782">
    <property type="entry name" value="TssR_VWA"/>
    <property type="match status" value="1"/>
</dbReference>
<evidence type="ECO:0000259" key="3">
    <source>
        <dbReference type="Pfam" id="PF20781"/>
    </source>
</evidence>
<name>A0A174P8J0_BACUN</name>
<feature type="domain" description="Type VI secretion system TssR-like second" evidence="2">
    <location>
        <begin position="151"/>
        <end position="235"/>
    </location>
</feature>
<evidence type="ECO:0000313" key="6">
    <source>
        <dbReference type="Proteomes" id="UP000095614"/>
    </source>
</evidence>
<dbReference type="EMBL" id="CZAF01000014">
    <property type="protein sequence ID" value="CUP55170.1"/>
    <property type="molecule type" value="Genomic_DNA"/>
</dbReference>
<evidence type="ECO:0000259" key="2">
    <source>
        <dbReference type="Pfam" id="PF20780"/>
    </source>
</evidence>
<evidence type="ECO:0000313" key="5">
    <source>
        <dbReference type="EMBL" id="CUP55170.1"/>
    </source>
</evidence>
<feature type="domain" description="Type VI secretion system TssR-like C-terminal" evidence="3">
    <location>
        <begin position="649"/>
        <end position="830"/>
    </location>
</feature>
<reference evidence="5 6" key="1">
    <citation type="submission" date="2015-09" db="EMBL/GenBank/DDBJ databases">
        <authorList>
            <consortium name="Pathogen Informatics"/>
        </authorList>
    </citation>
    <scope>NUCLEOTIDE SEQUENCE [LARGE SCALE GENOMIC DNA]</scope>
    <source>
        <strain evidence="5 6">2789STDY5834847</strain>
    </source>
</reference>
<dbReference type="InterPro" id="IPR049358">
    <property type="entry name" value="T6SS_TssR-like_C"/>
</dbReference>
<dbReference type="Proteomes" id="UP000095614">
    <property type="component" value="Unassembled WGS sequence"/>
</dbReference>
<dbReference type="Pfam" id="PF17643">
    <property type="entry name" value="TssR"/>
    <property type="match status" value="1"/>
</dbReference>
<evidence type="ECO:0000259" key="4">
    <source>
        <dbReference type="Pfam" id="PF20782"/>
    </source>
</evidence>
<dbReference type="InterPro" id="IPR049359">
    <property type="entry name" value="T6SS_TssR-like_dom_2"/>
</dbReference>
<dbReference type="OrthoDB" id="908406at2"/>